<gene>
    <name evidence="2" type="ORF">GNE07_28610</name>
</gene>
<name>A0A174WPY2_9FIRM</name>
<sequence>MPNEMKYGNVDWPSGSPVSGERLATAGEYTGKHKGTVMQDSLSDADNKAYLRARETVRYGTLTPDAGDSNFPDRLITVGYAATGAVKEISLSGVTYNAKDKVFEDVPSKTKSFTFKDGETPKTATNADGTWSVT</sequence>
<protein>
    <submittedName>
        <fullName evidence="2">Uncharacterized protein</fullName>
    </submittedName>
</protein>
<evidence type="ECO:0000313" key="3">
    <source>
        <dbReference type="Proteomes" id="UP000434223"/>
    </source>
</evidence>
<proteinExistence type="predicted"/>
<reference evidence="2 3" key="1">
    <citation type="submission" date="2019-09" db="EMBL/GenBank/DDBJ databases">
        <title>Draft genome sequencing of Hungatella hathewayi 123Y-2.</title>
        <authorList>
            <person name="Lv Q."/>
            <person name="Li S."/>
        </authorList>
    </citation>
    <scope>NUCLEOTIDE SEQUENCE [LARGE SCALE GENOMIC DNA]</scope>
    <source>
        <strain evidence="2 3">123Y-2</strain>
    </source>
</reference>
<feature type="compositionally biased region" description="Basic and acidic residues" evidence="1">
    <location>
        <begin position="110"/>
        <end position="120"/>
    </location>
</feature>
<feature type="region of interest" description="Disordered" evidence="1">
    <location>
        <begin position="1"/>
        <end position="32"/>
    </location>
</feature>
<dbReference type="RefSeq" id="WP_055651529.1">
    <property type="nucleotide sequence ID" value="NZ_CAJKZF010000049.1"/>
</dbReference>
<comment type="caution">
    <text evidence="2">The sequence shown here is derived from an EMBL/GenBank/DDBJ whole genome shotgun (WGS) entry which is preliminary data.</text>
</comment>
<dbReference type="Proteomes" id="UP000434223">
    <property type="component" value="Unassembled WGS sequence"/>
</dbReference>
<evidence type="ECO:0000256" key="1">
    <source>
        <dbReference type="SAM" id="MobiDB-lite"/>
    </source>
</evidence>
<dbReference type="AlphaFoldDB" id="A0A174WPY2"/>
<dbReference type="OrthoDB" id="9879955at2"/>
<evidence type="ECO:0000313" key="2">
    <source>
        <dbReference type="EMBL" id="MUB66984.1"/>
    </source>
</evidence>
<accession>A0A174WPY2</accession>
<feature type="compositionally biased region" description="Polar residues" evidence="1">
    <location>
        <begin position="122"/>
        <end position="134"/>
    </location>
</feature>
<organism evidence="2 3">
    <name type="scientific">Hungatella hathewayi</name>
    <dbReference type="NCBI Taxonomy" id="154046"/>
    <lineage>
        <taxon>Bacteria</taxon>
        <taxon>Bacillati</taxon>
        <taxon>Bacillota</taxon>
        <taxon>Clostridia</taxon>
        <taxon>Lachnospirales</taxon>
        <taxon>Lachnospiraceae</taxon>
        <taxon>Hungatella</taxon>
    </lineage>
</organism>
<feature type="region of interest" description="Disordered" evidence="1">
    <location>
        <begin position="110"/>
        <end position="134"/>
    </location>
</feature>
<dbReference type="EMBL" id="WNME01000040">
    <property type="protein sequence ID" value="MUB66984.1"/>
    <property type="molecule type" value="Genomic_DNA"/>
</dbReference>